<dbReference type="GO" id="GO:0004370">
    <property type="term" value="F:glycerol kinase activity"/>
    <property type="evidence" value="ECO:0007669"/>
    <property type="project" value="UniProtKB-EC"/>
</dbReference>
<organism evidence="8 9">
    <name type="scientific">Inquilinus ginsengisoli</name>
    <dbReference type="NCBI Taxonomy" id="363840"/>
    <lineage>
        <taxon>Bacteria</taxon>
        <taxon>Pseudomonadati</taxon>
        <taxon>Pseudomonadota</taxon>
        <taxon>Alphaproteobacteria</taxon>
        <taxon>Rhodospirillales</taxon>
        <taxon>Rhodospirillaceae</taxon>
        <taxon>Inquilinus</taxon>
    </lineage>
</organism>
<name>A0ABU1JKD6_9PROT</name>
<comment type="similarity">
    <text evidence="1">Belongs to the FGGY kinase family.</text>
</comment>
<dbReference type="RefSeq" id="WP_309793213.1">
    <property type="nucleotide sequence ID" value="NZ_JAVDPW010000003.1"/>
</dbReference>
<evidence type="ECO:0000256" key="4">
    <source>
        <dbReference type="ARBA" id="ARBA00022777"/>
    </source>
</evidence>
<keyword evidence="5" id="KW-0067">ATP-binding</keyword>
<evidence type="ECO:0000256" key="3">
    <source>
        <dbReference type="ARBA" id="ARBA00022741"/>
    </source>
</evidence>
<feature type="domain" description="Carbohydrate kinase FGGY C-terminal" evidence="7">
    <location>
        <begin position="241"/>
        <end position="431"/>
    </location>
</feature>
<dbReference type="Gene3D" id="3.30.420.40">
    <property type="match status" value="2"/>
</dbReference>
<accession>A0ABU1JKD6</accession>
<feature type="domain" description="Carbohydrate kinase FGGY N-terminal" evidence="6">
    <location>
        <begin position="4"/>
        <end position="230"/>
    </location>
</feature>
<dbReference type="PIRSF" id="PIRSF000538">
    <property type="entry name" value="GlpK"/>
    <property type="match status" value="1"/>
</dbReference>
<keyword evidence="3" id="KW-0547">Nucleotide-binding</keyword>
<keyword evidence="2 8" id="KW-0808">Transferase</keyword>
<evidence type="ECO:0000313" key="8">
    <source>
        <dbReference type="EMBL" id="MDR6289074.1"/>
    </source>
</evidence>
<evidence type="ECO:0000259" key="7">
    <source>
        <dbReference type="Pfam" id="PF02782"/>
    </source>
</evidence>
<evidence type="ECO:0000256" key="5">
    <source>
        <dbReference type="ARBA" id="ARBA00022840"/>
    </source>
</evidence>
<dbReference type="Proteomes" id="UP001262410">
    <property type="component" value="Unassembled WGS sequence"/>
</dbReference>
<reference evidence="8 9" key="1">
    <citation type="submission" date="2023-07" db="EMBL/GenBank/DDBJ databases">
        <title>Sorghum-associated microbial communities from plants grown in Nebraska, USA.</title>
        <authorList>
            <person name="Schachtman D."/>
        </authorList>
    </citation>
    <scope>NUCLEOTIDE SEQUENCE [LARGE SCALE GENOMIC DNA]</scope>
    <source>
        <strain evidence="8 9">584</strain>
    </source>
</reference>
<evidence type="ECO:0000256" key="2">
    <source>
        <dbReference type="ARBA" id="ARBA00022679"/>
    </source>
</evidence>
<dbReference type="Pfam" id="PF02782">
    <property type="entry name" value="FGGY_C"/>
    <property type="match status" value="1"/>
</dbReference>
<dbReference type="SUPFAM" id="SSF53067">
    <property type="entry name" value="Actin-like ATPase domain"/>
    <property type="match status" value="2"/>
</dbReference>
<keyword evidence="9" id="KW-1185">Reference proteome</keyword>
<dbReference type="Pfam" id="PF00370">
    <property type="entry name" value="FGGY_N"/>
    <property type="match status" value="1"/>
</dbReference>
<evidence type="ECO:0000256" key="1">
    <source>
        <dbReference type="ARBA" id="ARBA00009156"/>
    </source>
</evidence>
<protein>
    <submittedName>
        <fullName evidence="8">Glycerol kinase</fullName>
        <ecNumber evidence="8">2.7.1.30</ecNumber>
    </submittedName>
</protein>
<keyword evidence="4 8" id="KW-0418">Kinase</keyword>
<dbReference type="EC" id="2.7.1.30" evidence="8"/>
<dbReference type="PANTHER" id="PTHR10196">
    <property type="entry name" value="SUGAR KINASE"/>
    <property type="match status" value="1"/>
</dbReference>
<dbReference type="InterPro" id="IPR000577">
    <property type="entry name" value="Carb_kinase_FGGY"/>
</dbReference>
<sequence length="473" mass="48844">MRIAAIDQGTTSTRVLVADTAGRAEVVHTLRHAVTYPQPGRVEQDAAELLANIRLALAAAGPVDAIGLANQGESCLAWDAASGEALSPVIVWQDTRTGPALAEMARQGVADEVAARSGLPLDPYFSAAKLAWIIRSVPAAAAALKAGRLRLGTTDAYFLDRLAGAFATDRATASRTGLMNIATGAWDPELCRMFGVPIECLPEIRANTAGFGQIGGTPVAAAIVDQQAALYGHGCRHPGEAKITFGTGAFALAVTGATPPLTALAAGLVPTVAWDLGDGPVYAIDGGVQDAGSAIEWAVRAGLADDMADFTGFASPPAVARGLVFVPAFSGLGCPHWDRSASPLILGLQPDMTRIDIRQALLEGIAFLTADILAAITAHAPLAAEISIDGGVSRSPYFAQFLADCSGMAIRVRGFAERTAFGAAALAAHALGMDLPGPADAGVLHTPQDDRAEAWRATFARAQERCLGWRSAP</sequence>
<dbReference type="EMBL" id="JAVDPW010000003">
    <property type="protein sequence ID" value="MDR6289074.1"/>
    <property type="molecule type" value="Genomic_DNA"/>
</dbReference>
<evidence type="ECO:0000313" key="9">
    <source>
        <dbReference type="Proteomes" id="UP001262410"/>
    </source>
</evidence>
<dbReference type="PANTHER" id="PTHR10196:SF69">
    <property type="entry name" value="GLYCEROL KINASE"/>
    <property type="match status" value="1"/>
</dbReference>
<comment type="caution">
    <text evidence="8">The sequence shown here is derived from an EMBL/GenBank/DDBJ whole genome shotgun (WGS) entry which is preliminary data.</text>
</comment>
<dbReference type="InterPro" id="IPR018485">
    <property type="entry name" value="FGGY_C"/>
</dbReference>
<dbReference type="InterPro" id="IPR043129">
    <property type="entry name" value="ATPase_NBD"/>
</dbReference>
<evidence type="ECO:0000259" key="6">
    <source>
        <dbReference type="Pfam" id="PF00370"/>
    </source>
</evidence>
<gene>
    <name evidence="8" type="ORF">E9232_001589</name>
</gene>
<proteinExistence type="inferred from homology"/>
<dbReference type="InterPro" id="IPR018484">
    <property type="entry name" value="FGGY_N"/>
</dbReference>